<evidence type="ECO:0000313" key="2">
    <source>
        <dbReference type="Proteomes" id="UP001157006"/>
    </source>
</evidence>
<proteinExistence type="predicted"/>
<protein>
    <submittedName>
        <fullName evidence="1">Uncharacterized protein</fullName>
    </submittedName>
</protein>
<dbReference type="AlphaFoldDB" id="A0AAV1AGV6"/>
<name>A0AAV1AGV6_VICFA</name>
<gene>
    <name evidence="1" type="ORF">VFH_IV041200</name>
</gene>
<dbReference type="Proteomes" id="UP001157006">
    <property type="component" value="Chromosome 4"/>
</dbReference>
<accession>A0AAV1AGV6</accession>
<evidence type="ECO:0000313" key="1">
    <source>
        <dbReference type="EMBL" id="CAI8607502.1"/>
    </source>
</evidence>
<organism evidence="1 2">
    <name type="scientific">Vicia faba</name>
    <name type="common">Broad bean</name>
    <name type="synonym">Faba vulgaris</name>
    <dbReference type="NCBI Taxonomy" id="3906"/>
    <lineage>
        <taxon>Eukaryota</taxon>
        <taxon>Viridiplantae</taxon>
        <taxon>Streptophyta</taxon>
        <taxon>Embryophyta</taxon>
        <taxon>Tracheophyta</taxon>
        <taxon>Spermatophyta</taxon>
        <taxon>Magnoliopsida</taxon>
        <taxon>eudicotyledons</taxon>
        <taxon>Gunneridae</taxon>
        <taxon>Pentapetalae</taxon>
        <taxon>rosids</taxon>
        <taxon>fabids</taxon>
        <taxon>Fabales</taxon>
        <taxon>Fabaceae</taxon>
        <taxon>Papilionoideae</taxon>
        <taxon>50 kb inversion clade</taxon>
        <taxon>NPAAA clade</taxon>
        <taxon>Hologalegina</taxon>
        <taxon>IRL clade</taxon>
        <taxon>Fabeae</taxon>
        <taxon>Vicia</taxon>
    </lineage>
</organism>
<dbReference type="EMBL" id="OX451739">
    <property type="protein sequence ID" value="CAI8607502.1"/>
    <property type="molecule type" value="Genomic_DNA"/>
</dbReference>
<keyword evidence="2" id="KW-1185">Reference proteome</keyword>
<sequence length="194" mass="22831">MAKKVTWSAQSTNKITIKFIIDPHYFYFIKKNLRSVAIGISRESRRLFSSSLCANDVETPSVFSDRSAVHSVFDLLISSAQLLWRRRLQVQSPPWFRALRSPPSTARHHHDSPSPTILFLRRHHFFSVRHRLLSNSSSDSLRFRFQFVCFNRDLFPIAFAHFRSRQCRRASQGKLFYLCQVKDKRMALKNWSIV</sequence>
<reference evidence="1 2" key="1">
    <citation type="submission" date="2023-01" db="EMBL/GenBank/DDBJ databases">
        <authorList>
            <person name="Kreplak J."/>
        </authorList>
    </citation>
    <scope>NUCLEOTIDE SEQUENCE [LARGE SCALE GENOMIC DNA]</scope>
</reference>